<dbReference type="Proteomes" id="UP000054324">
    <property type="component" value="Unassembled WGS sequence"/>
</dbReference>
<evidence type="ECO:0000259" key="2">
    <source>
        <dbReference type="PROSITE" id="PS50994"/>
    </source>
</evidence>
<feature type="compositionally biased region" description="Polar residues" evidence="1">
    <location>
        <begin position="214"/>
        <end position="230"/>
    </location>
</feature>
<dbReference type="GO" id="GO:0003676">
    <property type="term" value="F:nucleic acid binding"/>
    <property type="evidence" value="ECO:0007669"/>
    <property type="project" value="InterPro"/>
</dbReference>
<dbReference type="GeneID" id="20323360"/>
<dbReference type="InterPro" id="IPR036397">
    <property type="entry name" value="RNaseH_sf"/>
</dbReference>
<sequence>MRRQHSGNSDSWTRHCQPAPGGYWIKIGCWVQTRLIRAGADAGLAAKNPPRLPPAAWPRPERPWCRVHIDYAGPINGVTYLILIDVFSKWPEVVPVIPPTTTNTIRALSQLFSQHSLPETLESDNGSQFCSSCFQEFCRENAITHFRSPPYHPQSNGQAERFVDTFKRALLKSRGEGTPVEVLQGFLLVYRTTPNESLEDRKSPAEALKGRKLPTTNWAMSPAPTASSRPDVNKKNRPSSK</sequence>
<feature type="region of interest" description="Disordered" evidence="1">
    <location>
        <begin position="195"/>
        <end position="241"/>
    </location>
</feature>
<dbReference type="GO" id="GO:0015074">
    <property type="term" value="P:DNA integration"/>
    <property type="evidence" value="ECO:0007669"/>
    <property type="project" value="InterPro"/>
</dbReference>
<dbReference type="Gene3D" id="3.30.420.10">
    <property type="entry name" value="Ribonuclease H-like superfamily/Ribonuclease H"/>
    <property type="match status" value="1"/>
</dbReference>
<evidence type="ECO:0000256" key="1">
    <source>
        <dbReference type="SAM" id="MobiDB-lite"/>
    </source>
</evidence>
<dbReference type="Pfam" id="PF00665">
    <property type="entry name" value="rve"/>
    <property type="match status" value="1"/>
</dbReference>
<proteinExistence type="predicted"/>
<dbReference type="STRING" id="6198.A0A074ZB69"/>
<dbReference type="SUPFAM" id="SSF53098">
    <property type="entry name" value="Ribonuclease H-like"/>
    <property type="match status" value="1"/>
</dbReference>
<evidence type="ECO:0000313" key="3">
    <source>
        <dbReference type="EMBL" id="KER22812.1"/>
    </source>
</evidence>
<dbReference type="PROSITE" id="PS50994">
    <property type="entry name" value="INTEGRASE"/>
    <property type="match status" value="1"/>
</dbReference>
<dbReference type="AlphaFoldDB" id="A0A074ZB69"/>
<dbReference type="EMBL" id="KL596879">
    <property type="protein sequence ID" value="KER22812.1"/>
    <property type="molecule type" value="Genomic_DNA"/>
</dbReference>
<name>A0A074ZB69_OPIVI</name>
<dbReference type="KEGG" id="ovi:T265_09181"/>
<dbReference type="InterPro" id="IPR012337">
    <property type="entry name" value="RNaseH-like_sf"/>
</dbReference>
<keyword evidence="4" id="KW-1185">Reference proteome</keyword>
<accession>A0A074ZB69</accession>
<dbReference type="InterPro" id="IPR050951">
    <property type="entry name" value="Retrovirus_Pol_polyprotein"/>
</dbReference>
<organism evidence="3 4">
    <name type="scientific">Opisthorchis viverrini</name>
    <name type="common">Southeast Asian liver fluke</name>
    <dbReference type="NCBI Taxonomy" id="6198"/>
    <lineage>
        <taxon>Eukaryota</taxon>
        <taxon>Metazoa</taxon>
        <taxon>Spiralia</taxon>
        <taxon>Lophotrochozoa</taxon>
        <taxon>Platyhelminthes</taxon>
        <taxon>Trematoda</taxon>
        <taxon>Digenea</taxon>
        <taxon>Opisthorchiida</taxon>
        <taxon>Opisthorchiata</taxon>
        <taxon>Opisthorchiidae</taxon>
        <taxon>Opisthorchis</taxon>
    </lineage>
</organism>
<dbReference type="PANTHER" id="PTHR37984">
    <property type="entry name" value="PROTEIN CBG26694"/>
    <property type="match status" value="1"/>
</dbReference>
<dbReference type="RefSeq" id="XP_009173456.1">
    <property type="nucleotide sequence ID" value="XM_009175192.1"/>
</dbReference>
<dbReference type="OrthoDB" id="7758825at2759"/>
<evidence type="ECO:0000313" key="4">
    <source>
        <dbReference type="Proteomes" id="UP000054324"/>
    </source>
</evidence>
<dbReference type="PANTHER" id="PTHR37984:SF5">
    <property type="entry name" value="PROTEIN NYNRIN-LIKE"/>
    <property type="match status" value="1"/>
</dbReference>
<dbReference type="InterPro" id="IPR001584">
    <property type="entry name" value="Integrase_cat-core"/>
</dbReference>
<feature type="domain" description="Integrase catalytic" evidence="2">
    <location>
        <begin position="59"/>
        <end position="212"/>
    </location>
</feature>
<dbReference type="CTD" id="20323360"/>
<gene>
    <name evidence="3" type="ORF">T265_09181</name>
</gene>
<dbReference type="FunFam" id="3.30.420.10:FF:000063">
    <property type="entry name" value="Retrovirus-related Pol polyprotein from transposon 297-like Protein"/>
    <property type="match status" value="1"/>
</dbReference>
<protein>
    <recommendedName>
        <fullName evidence="2">Integrase catalytic domain-containing protein</fullName>
    </recommendedName>
</protein>
<reference evidence="3 4" key="1">
    <citation type="submission" date="2013-11" db="EMBL/GenBank/DDBJ databases">
        <title>Opisthorchis viverrini - life in the bile duct.</title>
        <authorList>
            <person name="Young N.D."/>
            <person name="Nagarajan N."/>
            <person name="Lin S.J."/>
            <person name="Korhonen P.K."/>
            <person name="Jex A.R."/>
            <person name="Hall R.S."/>
            <person name="Safavi-Hemami H."/>
            <person name="Kaewkong W."/>
            <person name="Bertrand D."/>
            <person name="Gao S."/>
            <person name="Seet Q."/>
            <person name="Wongkham S."/>
            <person name="Teh B.T."/>
            <person name="Wongkham C."/>
            <person name="Intapan P.M."/>
            <person name="Maleewong W."/>
            <person name="Yang X."/>
            <person name="Hu M."/>
            <person name="Wang Z."/>
            <person name="Hofmann A."/>
            <person name="Sternberg P.W."/>
            <person name="Tan P."/>
            <person name="Wang J."/>
            <person name="Gasser R.B."/>
        </authorList>
    </citation>
    <scope>NUCLEOTIDE SEQUENCE [LARGE SCALE GENOMIC DNA]</scope>
</reference>